<organism evidence="2 3">
    <name type="scientific">Frankia nepalensis</name>
    <dbReference type="NCBI Taxonomy" id="1836974"/>
    <lineage>
        <taxon>Bacteria</taxon>
        <taxon>Bacillati</taxon>
        <taxon>Actinomycetota</taxon>
        <taxon>Actinomycetes</taxon>
        <taxon>Frankiales</taxon>
        <taxon>Frankiaceae</taxon>
        <taxon>Frankia</taxon>
    </lineage>
</organism>
<comment type="caution">
    <text evidence="2">The sequence shown here is derived from an EMBL/GenBank/DDBJ whole genome shotgun (WGS) entry which is preliminary data.</text>
</comment>
<feature type="region of interest" description="Disordered" evidence="1">
    <location>
        <begin position="29"/>
        <end position="58"/>
    </location>
</feature>
<evidence type="ECO:0000256" key="1">
    <source>
        <dbReference type="SAM" id="MobiDB-lite"/>
    </source>
</evidence>
<feature type="compositionally biased region" description="Pro residues" evidence="1">
    <location>
        <begin position="258"/>
        <end position="271"/>
    </location>
</feature>
<feature type="compositionally biased region" description="Basic and acidic residues" evidence="1">
    <location>
        <begin position="29"/>
        <end position="41"/>
    </location>
</feature>
<feature type="region of interest" description="Disordered" evidence="1">
    <location>
        <begin position="119"/>
        <end position="141"/>
    </location>
</feature>
<sequence>MRSLGEVLEAMVTCGERWPSVHAELVHRHDPGTAADARRSVSPDLELPGPGDGSGVGGASSLVSAAAFVPAPAPPAHGEDATDPVVRRGRLLAAAGMLRVEWPDEDEVTVVAGEHWRRRRGEEVSGTGTIGAPRPRPGQLRRPGIAAREQLLVRPWLLLSWLRPRLVAQIHVGGRPSTRLAAVPRAHPPALAGFAEGTQRFDLVVDDETGVVVELTAFYEGRVLERVALRHVTVGDTADPRLFDLACLDLGPVATGPAPAPPAARPGPPAPAASQAGALDARPLAELVGEVDFPLCLPIGRAFVGRVERRPEGAVVIAFPARNSGELLTVSQSAGAGIADTAGWERVRLPDGTPASWWPPDGDLLQGHLVFDRAGTRVWVRGVNRHAMTALALSLHPARRP</sequence>
<evidence type="ECO:0000313" key="2">
    <source>
        <dbReference type="EMBL" id="MBL7625945.1"/>
    </source>
</evidence>
<feature type="region of interest" description="Disordered" evidence="1">
    <location>
        <begin position="257"/>
        <end position="276"/>
    </location>
</feature>
<evidence type="ECO:0000313" key="3">
    <source>
        <dbReference type="Proteomes" id="UP000604475"/>
    </source>
</evidence>
<reference evidence="2" key="1">
    <citation type="submission" date="2020-12" db="EMBL/GenBank/DDBJ databases">
        <title>Genomic characterization of non-nitrogen-fixing Frankia strains.</title>
        <authorList>
            <person name="Carlos-Shanley C."/>
            <person name="Guerra T."/>
            <person name="Hahn D."/>
        </authorList>
    </citation>
    <scope>NUCLEOTIDE SEQUENCE</scope>
    <source>
        <strain evidence="2">CN6</strain>
    </source>
</reference>
<dbReference type="AlphaFoldDB" id="A0A937RBI0"/>
<name>A0A937RBI0_9ACTN</name>
<gene>
    <name evidence="2" type="ORF">I7412_01875</name>
</gene>
<dbReference type="Proteomes" id="UP000604475">
    <property type="component" value="Unassembled WGS sequence"/>
</dbReference>
<accession>A0A937RBI0</accession>
<proteinExistence type="predicted"/>
<dbReference type="RefSeq" id="WP_203031655.1">
    <property type="nucleotide sequence ID" value="NZ_JAEACQ010000122.1"/>
</dbReference>
<keyword evidence="3" id="KW-1185">Reference proteome</keyword>
<dbReference type="EMBL" id="JAEACQ010000122">
    <property type="protein sequence ID" value="MBL7625945.1"/>
    <property type="molecule type" value="Genomic_DNA"/>
</dbReference>
<protein>
    <submittedName>
        <fullName evidence="2">Uncharacterized protein</fullName>
    </submittedName>
</protein>
<feature type="compositionally biased region" description="Low complexity" evidence="1">
    <location>
        <begin position="131"/>
        <end position="141"/>
    </location>
</feature>